<dbReference type="AlphaFoldDB" id="A0A2A9NTQ5"/>
<name>A0A2A9NTQ5_9AGAR</name>
<dbReference type="GO" id="GO:0006798">
    <property type="term" value="P:polyphosphate catabolic process"/>
    <property type="evidence" value="ECO:0007669"/>
    <property type="project" value="TreeGrafter"/>
</dbReference>
<dbReference type="GO" id="GO:0000298">
    <property type="term" value="F:endopolyphosphatase activity"/>
    <property type="evidence" value="ECO:0007669"/>
    <property type="project" value="TreeGrafter"/>
</dbReference>
<dbReference type="EMBL" id="KZ301977">
    <property type="protein sequence ID" value="PFH52734.1"/>
    <property type="molecule type" value="Genomic_DNA"/>
</dbReference>
<sequence>MLSLFLLLNILTIGELYATPVQIPLQLEHNSQTSRNLRGRFLHITDMHPDPFYTPHASIKKACHRKQKQKGAGYYGTPYAECDSPFALTNFTLDYLEKNWASEIDFVIWTGDNARHDNDPKIPRTLEEILDLNNAVAMKMKSHFLDKGIPVIPSLAHNIMAAGPNAITNGLARIWEPFIPQEDIEIFKHRAHFSVEVVPHKVAVISLNTIYFYDSNEGKNHSLRRGIRVKVAIAVLGCSYSVPEDPGNLQLDWLETRLKHYKDRGIYVGFNFMRYKPREMLTRDMFTQVWLSGHVPPSPGNYFPECYVRYVDLALRYQGTILGHLYGHMNIDHFFFLERIDLQIITELKARRWEDEELYETLMNEFSALPSSLEDANLDDYAVVNVAPAVVPHPYIPAFRVYAYNVTAEEAPDKVRAERDRNHRHERGDYADKTTECSRAPWRDTWKCHLNETRESEPESPSRSNRRWTGLGYAQYYASNLAKTNGEEEPVYELEYMTFAREGVREEGLIPGRHLPREIGQYTPYGMRDLTIGSWVLLGQRLGLGRECGLRRAFRDYMYVRG</sequence>
<dbReference type="STRING" id="703135.A0A2A9NTQ5"/>
<feature type="signal peptide" evidence="3">
    <location>
        <begin position="1"/>
        <end position="18"/>
    </location>
</feature>
<evidence type="ECO:0000256" key="2">
    <source>
        <dbReference type="ARBA" id="ARBA00023180"/>
    </source>
</evidence>
<dbReference type="PANTHER" id="PTHR10340">
    <property type="entry name" value="SPHINGOMYELIN PHOSPHODIESTERASE"/>
    <property type="match status" value="1"/>
</dbReference>
<evidence type="ECO:0000313" key="5">
    <source>
        <dbReference type="Proteomes" id="UP000242287"/>
    </source>
</evidence>
<evidence type="ECO:0000313" key="4">
    <source>
        <dbReference type="EMBL" id="PFH52734.1"/>
    </source>
</evidence>
<organism evidence="4 5">
    <name type="scientific">Amanita thiersii Skay4041</name>
    <dbReference type="NCBI Taxonomy" id="703135"/>
    <lineage>
        <taxon>Eukaryota</taxon>
        <taxon>Fungi</taxon>
        <taxon>Dikarya</taxon>
        <taxon>Basidiomycota</taxon>
        <taxon>Agaricomycotina</taxon>
        <taxon>Agaricomycetes</taxon>
        <taxon>Agaricomycetidae</taxon>
        <taxon>Agaricales</taxon>
        <taxon>Pluteineae</taxon>
        <taxon>Amanitaceae</taxon>
        <taxon>Amanita</taxon>
    </lineage>
</organism>
<proteinExistence type="predicted"/>
<dbReference type="InterPro" id="IPR029052">
    <property type="entry name" value="Metallo-depent_PP-like"/>
</dbReference>
<feature type="chain" id="PRO_5012541084" evidence="3">
    <location>
        <begin position="19"/>
        <end position="562"/>
    </location>
</feature>
<gene>
    <name evidence="4" type="ORF">AMATHDRAFT_73867</name>
</gene>
<keyword evidence="2" id="KW-0325">Glycoprotein</keyword>
<dbReference type="GO" id="GO:0004309">
    <property type="term" value="F:exopolyphosphatase activity"/>
    <property type="evidence" value="ECO:0007669"/>
    <property type="project" value="TreeGrafter"/>
</dbReference>
<protein>
    <submittedName>
        <fullName evidence="4">Uncharacterized protein</fullName>
    </submittedName>
</protein>
<keyword evidence="5" id="KW-1185">Reference proteome</keyword>
<reference evidence="4 5" key="1">
    <citation type="submission" date="2014-02" db="EMBL/GenBank/DDBJ databases">
        <title>Transposable element dynamics among asymbiotic and ectomycorrhizal Amanita fungi.</title>
        <authorList>
            <consortium name="DOE Joint Genome Institute"/>
            <person name="Hess J."/>
            <person name="Skrede I."/>
            <person name="Wolfe B."/>
            <person name="LaButti K."/>
            <person name="Ohm R.A."/>
            <person name="Grigoriev I.V."/>
            <person name="Pringle A."/>
        </authorList>
    </citation>
    <scope>NUCLEOTIDE SEQUENCE [LARGE SCALE GENOMIC DNA]</scope>
    <source>
        <strain evidence="4 5">SKay4041</strain>
    </source>
</reference>
<accession>A0A2A9NTQ5</accession>
<keyword evidence="3" id="KW-0732">Signal</keyword>
<evidence type="ECO:0000256" key="1">
    <source>
        <dbReference type="ARBA" id="ARBA00022801"/>
    </source>
</evidence>
<dbReference type="GO" id="GO:0005615">
    <property type="term" value="C:extracellular space"/>
    <property type="evidence" value="ECO:0007669"/>
    <property type="project" value="TreeGrafter"/>
</dbReference>
<dbReference type="Proteomes" id="UP000242287">
    <property type="component" value="Unassembled WGS sequence"/>
</dbReference>
<evidence type="ECO:0000256" key="3">
    <source>
        <dbReference type="SAM" id="SignalP"/>
    </source>
</evidence>
<dbReference type="GO" id="GO:0000324">
    <property type="term" value="C:fungal-type vacuole"/>
    <property type="evidence" value="ECO:0007669"/>
    <property type="project" value="TreeGrafter"/>
</dbReference>
<keyword evidence="1" id="KW-0378">Hydrolase</keyword>
<dbReference type="GO" id="GO:0008081">
    <property type="term" value="F:phosphoric diester hydrolase activity"/>
    <property type="evidence" value="ECO:0007669"/>
    <property type="project" value="TreeGrafter"/>
</dbReference>
<dbReference type="OrthoDB" id="348678at2759"/>
<dbReference type="SUPFAM" id="SSF56300">
    <property type="entry name" value="Metallo-dependent phosphatases"/>
    <property type="match status" value="1"/>
</dbReference>
<dbReference type="PANTHER" id="PTHR10340:SF55">
    <property type="entry name" value="ENDOPOLYPHOSPHATASE"/>
    <property type="match status" value="1"/>
</dbReference>